<keyword evidence="3" id="KW-1185">Reference proteome</keyword>
<dbReference type="Pfam" id="PF24923">
    <property type="entry name" value="ATP-grasp_IQCH"/>
    <property type="match status" value="1"/>
</dbReference>
<dbReference type="InterPro" id="IPR000048">
    <property type="entry name" value="IQ_motif_EF-hand-BS"/>
</dbReference>
<dbReference type="InterPro" id="IPR056855">
    <property type="entry name" value="ATP-grasp_IQCH"/>
</dbReference>
<dbReference type="PROSITE" id="PS50096">
    <property type="entry name" value="IQ"/>
    <property type="match status" value="1"/>
</dbReference>
<evidence type="ECO:0000313" key="4">
    <source>
        <dbReference type="RefSeq" id="XP_032804347.1"/>
    </source>
</evidence>
<feature type="domain" description="IQCH-like ATP-grasp" evidence="2">
    <location>
        <begin position="616"/>
        <end position="885"/>
    </location>
</feature>
<dbReference type="PANTHER" id="PTHR14465:SF0">
    <property type="entry name" value="IQ DOMAIN-CONTAINING PROTEIN H"/>
    <property type="match status" value="1"/>
</dbReference>
<dbReference type="InterPro" id="IPR038752">
    <property type="entry name" value="IQCH"/>
</dbReference>
<gene>
    <name evidence="4" type="primary">IQCH</name>
</gene>
<dbReference type="RefSeq" id="XP_032804347.1">
    <property type="nucleotide sequence ID" value="XM_032948456.1"/>
</dbReference>
<dbReference type="Pfam" id="PF00612">
    <property type="entry name" value="IQ"/>
    <property type="match status" value="1"/>
</dbReference>
<feature type="compositionally biased region" description="Polar residues" evidence="1">
    <location>
        <begin position="216"/>
        <end position="229"/>
    </location>
</feature>
<evidence type="ECO:0000256" key="1">
    <source>
        <dbReference type="SAM" id="MobiDB-lite"/>
    </source>
</evidence>
<accession>A0AAJ7STR1</accession>
<dbReference type="PANTHER" id="PTHR14465">
    <property type="entry name" value="IQ DOMAIN-CONTAINING PROTEIN H"/>
    <property type="match status" value="1"/>
</dbReference>
<name>A0AAJ7STR1_PETMA</name>
<protein>
    <submittedName>
        <fullName evidence="4">IQ domain-containing protein H isoform X1</fullName>
    </submittedName>
</protein>
<reference evidence="4" key="1">
    <citation type="submission" date="2025-08" db="UniProtKB">
        <authorList>
            <consortium name="RefSeq"/>
        </authorList>
    </citation>
    <scope>IDENTIFICATION</scope>
    <source>
        <tissue evidence="4">Sperm</tissue>
    </source>
</reference>
<dbReference type="Proteomes" id="UP001318040">
    <property type="component" value="Chromosome 1"/>
</dbReference>
<dbReference type="AlphaFoldDB" id="A0AAJ7STR1"/>
<dbReference type="SMART" id="SM00015">
    <property type="entry name" value="IQ"/>
    <property type="match status" value="1"/>
</dbReference>
<evidence type="ECO:0000313" key="3">
    <source>
        <dbReference type="Proteomes" id="UP001318040"/>
    </source>
</evidence>
<sequence>MSGLVGHGEAQRVGGILLKVKEDLVKLRDGLTHIRIHGDGEVIDIQALDSAILKTETRIQCYAEECLDSLNSQVLTLPSLDETGTQREAFIQSDPLSEALRTLRKPSTGREGRALESHSSPGVRLRQAMEARILSDPENPQNRPLLWDTYGIQLPTVRRREAQLLPGRLLKRGIPEPLSGRPPLHRGPISLPLPPIPDKDGRGGGEHLGGPRLEASWTQPPQGSSSAPLPTSRRGQRLARARTQEPSREPAPAEPSQLQPTTPASEQWHRLVLRDGRVDQTAGDFSEFQKLHRTAWGPISSTLRGMEGLLANAANAAAASTPSLSSSFPPPLPASRAGLVAVLRGERVAQVAQELELGLQRRRVTERDLLFAAENPDSLLPLLGRGFRSPGGHDRAATRIQASWRAFLARRHFERHRRRRWAAGVVAVAWMLRVQRGRVRRSLAQRRQAQLENFRTRAQYLAENWKRIQSSRRTIIHIPSLGYSKHLRRRLKHFDVLQNLQMGRLCDIKDPNVDVIYVSPVPLSDEVLHYYERLLGLSASGGDGTGRYTIIVPDAVVRFPQLPLSLASLLEYSPGTLRRIRALVSGREAYVVPGGAGEADLAVADELGLPALAPEPTVARLCGSKSEARRIFSSAGVATPPGEEHIRSMPQLVESLSRLVAAHAGVRCWLLKTEEGPGGRGTASCPVAQHLPCHRWVLSESRRYGSEQWRHRWAQDAAVARIAQELPELLETHCVLASNDLYPDWASFIQAFLCHGGVIEACPPGDSLTCLTVDLLLEPSGDVAVQAWGDQLGGRPVTPALRCWGSSLPQSSVEPGALHELVRRVAQACCGHGFVGHLSVDFVTFIDPESLQQQVWALDLDVGYSDQLAMTRLMEFVTGGGLDWRDSIFSVPSEPTPESGAMLLHGDRAKRSPPASRRYAVTSTQLVHSNLALLHYSVFFKMCRAHGIGFDVKERQGTVFTLIHGQRRERLGMMVIMDDLQVALMTFAQNLALIHQQISSADMQGETNFKEAVQEIESILGITVQNWDREEKERESGGQLADHTKATTTVTATAAVTEAL</sequence>
<proteinExistence type="predicted"/>
<feature type="region of interest" description="Disordered" evidence="1">
    <location>
        <begin position="172"/>
        <end position="265"/>
    </location>
</feature>
<evidence type="ECO:0000259" key="2">
    <source>
        <dbReference type="Pfam" id="PF24923"/>
    </source>
</evidence>
<organism evidence="3 4">
    <name type="scientific">Petromyzon marinus</name>
    <name type="common">Sea lamprey</name>
    <dbReference type="NCBI Taxonomy" id="7757"/>
    <lineage>
        <taxon>Eukaryota</taxon>
        <taxon>Metazoa</taxon>
        <taxon>Chordata</taxon>
        <taxon>Craniata</taxon>
        <taxon>Vertebrata</taxon>
        <taxon>Cyclostomata</taxon>
        <taxon>Hyperoartia</taxon>
        <taxon>Petromyzontiformes</taxon>
        <taxon>Petromyzontidae</taxon>
        <taxon>Petromyzon</taxon>
    </lineage>
</organism>
<dbReference type="CTD" id="64799"/>
<dbReference type="KEGG" id="pmrn:116939701"/>